<evidence type="ECO:0000256" key="2">
    <source>
        <dbReference type="ARBA" id="ARBA00022741"/>
    </source>
</evidence>
<dbReference type="GO" id="GO:0004357">
    <property type="term" value="F:glutamate-cysteine ligase activity"/>
    <property type="evidence" value="ECO:0007669"/>
    <property type="project" value="InterPro"/>
</dbReference>
<dbReference type="PANTHER" id="PTHR34378:SF1">
    <property type="entry name" value="GLUTAMATE--CYSTEINE LIGASE, CHLOROPLASTIC"/>
    <property type="match status" value="1"/>
</dbReference>
<dbReference type="Gene3D" id="3.30.590.20">
    <property type="match status" value="1"/>
</dbReference>
<dbReference type="InterPro" id="IPR035434">
    <property type="entry name" value="GCL_bact_plant"/>
</dbReference>
<dbReference type="AlphaFoldDB" id="A0A845SB42"/>
<keyword evidence="2" id="KW-0547">Nucleotide-binding</keyword>
<dbReference type="PANTHER" id="PTHR34378">
    <property type="entry name" value="GLUTAMATE--CYSTEINE LIGASE, CHLOROPLASTIC"/>
    <property type="match status" value="1"/>
</dbReference>
<name>A0A845SB42_9PROT</name>
<comment type="caution">
    <text evidence="4">The sequence shown here is derived from an EMBL/GenBank/DDBJ whole genome shotgun (WGS) entry which is preliminary data.</text>
</comment>
<dbReference type="EMBL" id="RGGN01000073">
    <property type="protein sequence ID" value="NCU62951.1"/>
    <property type="molecule type" value="Genomic_DNA"/>
</dbReference>
<organism evidence="4 5">
    <name type="scientific">Candidatus Fonsibacter lacus</name>
    <dbReference type="NCBI Taxonomy" id="2576439"/>
    <lineage>
        <taxon>Bacteria</taxon>
        <taxon>Pseudomonadati</taxon>
        <taxon>Pseudomonadota</taxon>
        <taxon>Alphaproteobacteria</taxon>
        <taxon>Candidatus Pelagibacterales</taxon>
        <taxon>Candidatus Pelagibacterales incertae sedis</taxon>
        <taxon>Candidatus Fonsibacter</taxon>
    </lineage>
</organism>
<keyword evidence="1 4" id="KW-0436">Ligase</keyword>
<accession>A0A845SB42</accession>
<evidence type="ECO:0000313" key="5">
    <source>
        <dbReference type="Proteomes" id="UP000572953"/>
    </source>
</evidence>
<dbReference type="GO" id="GO:0005524">
    <property type="term" value="F:ATP binding"/>
    <property type="evidence" value="ECO:0007669"/>
    <property type="project" value="UniProtKB-KW"/>
</dbReference>
<feature type="non-terminal residue" evidence="4">
    <location>
        <position position="77"/>
    </location>
</feature>
<protein>
    <submittedName>
        <fullName evidence="4">Glutamate--cysteine ligase</fullName>
    </submittedName>
</protein>
<evidence type="ECO:0000313" key="4">
    <source>
        <dbReference type="EMBL" id="NCU62951.1"/>
    </source>
</evidence>
<keyword evidence="3" id="KW-0067">ATP-binding</keyword>
<dbReference type="GO" id="GO:0006750">
    <property type="term" value="P:glutathione biosynthetic process"/>
    <property type="evidence" value="ECO:0007669"/>
    <property type="project" value="InterPro"/>
</dbReference>
<reference evidence="4 5" key="1">
    <citation type="submission" date="2018-10" db="EMBL/GenBank/DDBJ databases">
        <title>Iterative Subtractive Binning of Freshwater Chronoseries Metagenomes Recovers Nearly Complete Genomes from over Four Hundred Novel Species.</title>
        <authorList>
            <person name="Rodriguez-R L.M."/>
            <person name="Tsementzi D."/>
            <person name="Luo C."/>
            <person name="Konstantinidis K.T."/>
        </authorList>
    </citation>
    <scope>NUCLEOTIDE SEQUENCE [LARGE SCALE GENOMIC DNA]</scope>
    <source>
        <strain evidence="4">WB7_2B_003</strain>
    </source>
</reference>
<proteinExistence type="predicted"/>
<gene>
    <name evidence="4" type="ORF">EBV78_02510</name>
</gene>
<sequence length="77" mass="9111">MKYIENKNQLIDYFIEGSKSRPQWRIGTEHEKFLFELKSKKPIPYEGEISILKIFSELVKNNWTPIKEGKNVLGLVK</sequence>
<dbReference type="Proteomes" id="UP000572953">
    <property type="component" value="Unassembled WGS sequence"/>
</dbReference>
<evidence type="ECO:0000256" key="3">
    <source>
        <dbReference type="ARBA" id="ARBA00022840"/>
    </source>
</evidence>
<evidence type="ECO:0000256" key="1">
    <source>
        <dbReference type="ARBA" id="ARBA00022598"/>
    </source>
</evidence>